<gene>
    <name evidence="10" type="ORF">GPUH_LOCUS16200</name>
</gene>
<evidence type="ECO:0000313" key="11">
    <source>
        <dbReference type="Proteomes" id="UP000271098"/>
    </source>
</evidence>
<keyword evidence="7 8" id="KW-0472">Membrane</keyword>
<dbReference type="GO" id="GO:0006862">
    <property type="term" value="P:nucleotide transport"/>
    <property type="evidence" value="ECO:0007669"/>
    <property type="project" value="InterPro"/>
</dbReference>
<dbReference type="Proteomes" id="UP000271098">
    <property type="component" value="Unassembled WGS sequence"/>
</dbReference>
<comment type="subcellular location">
    <subcellularLocation>
        <location evidence="1">Membrane</location>
        <topology evidence="1">Multi-pass membrane protein</topology>
    </subcellularLocation>
</comment>
<dbReference type="InterPro" id="IPR023395">
    <property type="entry name" value="MCP_dom_sf"/>
</dbReference>
<dbReference type="AlphaFoldDB" id="A0A183E5F9"/>
<comment type="similarity">
    <text evidence="2 9">Belongs to the mitochondrial carrier (TC 2.A.29) family.</text>
</comment>
<evidence type="ECO:0000256" key="7">
    <source>
        <dbReference type="ARBA" id="ARBA00023136"/>
    </source>
</evidence>
<dbReference type="PROSITE" id="PS51257">
    <property type="entry name" value="PROKAR_LIPOPROTEIN"/>
    <property type="match status" value="1"/>
</dbReference>
<evidence type="ECO:0000313" key="12">
    <source>
        <dbReference type="WBParaSite" id="GPUH_0001622201-mRNA-1"/>
    </source>
</evidence>
<protein>
    <submittedName>
        <fullName evidence="12">Mitochondrial folate transporter/carrier</fullName>
    </submittedName>
</protein>
<dbReference type="PROSITE" id="PS50920">
    <property type="entry name" value="SOLCAR"/>
    <property type="match status" value="1"/>
</dbReference>
<keyword evidence="5" id="KW-0677">Repeat</keyword>
<evidence type="ECO:0000256" key="3">
    <source>
        <dbReference type="ARBA" id="ARBA00022448"/>
    </source>
</evidence>
<dbReference type="SUPFAM" id="SSF103506">
    <property type="entry name" value="Mitochondrial carrier"/>
    <property type="match status" value="1"/>
</dbReference>
<dbReference type="GO" id="GO:0055085">
    <property type="term" value="P:transmembrane transport"/>
    <property type="evidence" value="ECO:0007669"/>
    <property type="project" value="InterPro"/>
</dbReference>
<dbReference type="GO" id="GO:0016020">
    <property type="term" value="C:membrane"/>
    <property type="evidence" value="ECO:0007669"/>
    <property type="project" value="UniProtKB-SubCell"/>
</dbReference>
<reference evidence="12" key="1">
    <citation type="submission" date="2016-06" db="UniProtKB">
        <authorList>
            <consortium name="WormBaseParasite"/>
        </authorList>
    </citation>
    <scope>IDENTIFICATION</scope>
</reference>
<dbReference type="Gene3D" id="1.50.40.10">
    <property type="entry name" value="Mitochondrial carrier domain"/>
    <property type="match status" value="1"/>
</dbReference>
<evidence type="ECO:0000256" key="5">
    <source>
        <dbReference type="ARBA" id="ARBA00022737"/>
    </source>
</evidence>
<accession>A0A183E5F9</accession>
<dbReference type="EMBL" id="UYRT01083428">
    <property type="protein sequence ID" value="VDN27438.1"/>
    <property type="molecule type" value="Genomic_DNA"/>
</dbReference>
<dbReference type="OrthoDB" id="428293at2759"/>
<organism evidence="12">
    <name type="scientific">Gongylonema pulchrum</name>
    <dbReference type="NCBI Taxonomy" id="637853"/>
    <lineage>
        <taxon>Eukaryota</taxon>
        <taxon>Metazoa</taxon>
        <taxon>Ecdysozoa</taxon>
        <taxon>Nematoda</taxon>
        <taxon>Chromadorea</taxon>
        <taxon>Rhabditida</taxon>
        <taxon>Spirurina</taxon>
        <taxon>Spiruromorpha</taxon>
        <taxon>Spiruroidea</taxon>
        <taxon>Gongylonematidae</taxon>
        <taxon>Gongylonema</taxon>
    </lineage>
</organism>
<proteinExistence type="inferred from homology"/>
<keyword evidence="11" id="KW-1185">Reference proteome</keyword>
<feature type="repeat" description="Solcar" evidence="8">
    <location>
        <begin position="1"/>
        <end position="85"/>
    </location>
</feature>
<name>A0A183E5F9_9BILA</name>
<dbReference type="WBParaSite" id="GPUH_0001622201-mRNA-1">
    <property type="protein sequence ID" value="GPUH_0001622201-mRNA-1"/>
    <property type="gene ID" value="GPUH_0001622201"/>
</dbReference>
<sequence length="85" mass="9512">MEKYEHLIGGVLGGVTSTVACHPLDLLRIRYSANEGNHLRPQYHSYWHAAKLIVRARGYRGLYQGLSPNLIGSAGSWGLYFQLLV</sequence>
<evidence type="ECO:0000256" key="2">
    <source>
        <dbReference type="ARBA" id="ARBA00006375"/>
    </source>
</evidence>
<dbReference type="PANTHER" id="PTHR45683">
    <property type="entry name" value="MITOCHONDRIAL NICOTINAMIDE ADENINE DINUCLEOTIDE TRANSPORTER 1-RELATED-RELATED"/>
    <property type="match status" value="1"/>
</dbReference>
<reference evidence="10 11" key="2">
    <citation type="submission" date="2018-11" db="EMBL/GenBank/DDBJ databases">
        <authorList>
            <consortium name="Pathogen Informatics"/>
        </authorList>
    </citation>
    <scope>NUCLEOTIDE SEQUENCE [LARGE SCALE GENOMIC DNA]</scope>
</reference>
<evidence type="ECO:0000313" key="10">
    <source>
        <dbReference type="EMBL" id="VDN27438.1"/>
    </source>
</evidence>
<evidence type="ECO:0000256" key="1">
    <source>
        <dbReference type="ARBA" id="ARBA00004141"/>
    </source>
</evidence>
<dbReference type="InterPro" id="IPR018108">
    <property type="entry name" value="MCP_transmembrane"/>
</dbReference>
<evidence type="ECO:0000256" key="8">
    <source>
        <dbReference type="PROSITE-ProRule" id="PRU00282"/>
    </source>
</evidence>
<keyword evidence="4 8" id="KW-0812">Transmembrane</keyword>
<evidence type="ECO:0000256" key="4">
    <source>
        <dbReference type="ARBA" id="ARBA00022692"/>
    </source>
</evidence>
<evidence type="ECO:0000256" key="9">
    <source>
        <dbReference type="RuleBase" id="RU000488"/>
    </source>
</evidence>
<dbReference type="Pfam" id="PF00153">
    <property type="entry name" value="Mito_carr"/>
    <property type="match status" value="1"/>
</dbReference>
<dbReference type="InterPro" id="IPR044712">
    <property type="entry name" value="SLC25A32-like"/>
</dbReference>
<keyword evidence="6" id="KW-1133">Transmembrane helix</keyword>
<keyword evidence="3 9" id="KW-0813">Transport</keyword>
<evidence type="ECO:0000256" key="6">
    <source>
        <dbReference type="ARBA" id="ARBA00022989"/>
    </source>
</evidence>